<reference evidence="1 2" key="1">
    <citation type="submission" date="2017-06" db="EMBL/GenBank/DDBJ databases">
        <title>Celeribacter sp. TSPH2 complete genome sequence.</title>
        <authorList>
            <person name="Woo J.-H."/>
            <person name="Kim H.-S."/>
        </authorList>
    </citation>
    <scope>NUCLEOTIDE SEQUENCE [LARGE SCALE GENOMIC DNA]</scope>
    <source>
        <strain evidence="1 2">TSPH2</strain>
    </source>
</reference>
<proteinExistence type="predicted"/>
<dbReference type="AlphaFoldDB" id="A0A291GFQ2"/>
<gene>
    <name evidence="1" type="ORF">CEW89_16325</name>
</gene>
<name>A0A291GFQ2_9RHOB</name>
<dbReference type="RefSeq" id="WP_096806607.1">
    <property type="nucleotide sequence ID" value="NZ_CP022196.1"/>
</dbReference>
<keyword evidence="2" id="KW-1185">Reference proteome</keyword>
<protein>
    <submittedName>
        <fullName evidence="1">Uncharacterized protein</fullName>
    </submittedName>
</protein>
<organism evidence="1 2">
    <name type="scientific">Celeribacter ethanolicus</name>
    <dbReference type="NCBI Taxonomy" id="1758178"/>
    <lineage>
        <taxon>Bacteria</taxon>
        <taxon>Pseudomonadati</taxon>
        <taxon>Pseudomonadota</taxon>
        <taxon>Alphaproteobacteria</taxon>
        <taxon>Rhodobacterales</taxon>
        <taxon>Roseobacteraceae</taxon>
        <taxon>Celeribacter</taxon>
    </lineage>
</organism>
<sequence>MERPTQVTFHIGVQFSTGRDILLSAKANANLLRARDISLPPIRKARKIIDETLRRLDGMPPIPEEQDALLAELTAPGKVAHLVLDDDLRAGSLRDLFTGPVLYNGIESRIAPVAELFSNTSFRLSLALINPVVFLDRALASGNAIRTVRSFVEATDPARLSWREMVQRLRHTMPEVPLTLWCDEDAPLIWPRVLRHLFALPQDAKLEARLQPLKPLLEPEGLTRLRAYLAKFPPETDAQYERVILLFLDKYGIEDALSPRCDIPGWDSARIAEVTARYEDDIAALAQDEGITLILPDTPLA</sequence>
<dbReference type="KEGG" id="ceh:CEW89_16325"/>
<dbReference type="Proteomes" id="UP000217935">
    <property type="component" value="Chromosome"/>
</dbReference>
<accession>A0A291GFQ2</accession>
<dbReference type="EMBL" id="CP022196">
    <property type="protein sequence ID" value="ATG48998.1"/>
    <property type="molecule type" value="Genomic_DNA"/>
</dbReference>
<evidence type="ECO:0000313" key="2">
    <source>
        <dbReference type="Proteomes" id="UP000217935"/>
    </source>
</evidence>
<evidence type="ECO:0000313" key="1">
    <source>
        <dbReference type="EMBL" id="ATG48998.1"/>
    </source>
</evidence>
<dbReference type="STRING" id="1758178.GCA_001550095_02298"/>
<dbReference type="OrthoDB" id="7816979at2"/>